<feature type="region of interest" description="Disordered" evidence="1">
    <location>
        <begin position="249"/>
        <end position="273"/>
    </location>
</feature>
<accession>A0ABQ2W0K3</accession>
<sequence length="273" mass="30756">MYIPKKTGPAVRQATARYENPRRKLTSTERRVESSVSLLKDQAADVRFEQLAILLRNQISALDRRHIPAVAREWTTAQRRAAAALTAQLVGMSKAREALVSQLSGFVTELLQQVDQASRFSVFPDGPTPWAGQRFLTIRYRKPELSVRTAYMREAIDNLASNPRTRKLKGTEVVMRCLHAVVPRFTAEVMKPNAAPFACCGPNPLSGTTCKISKVTHHQNECQWASFQRRDIARNAHTALMRTHKPQVRGPLRPVRGWRRTPRAPSSATREAL</sequence>
<reference evidence="3" key="1">
    <citation type="journal article" date="2019" name="Int. J. Syst. Evol. Microbiol.">
        <title>The Global Catalogue of Microorganisms (GCM) 10K type strain sequencing project: providing services to taxonomists for standard genome sequencing and annotation.</title>
        <authorList>
            <consortium name="The Broad Institute Genomics Platform"/>
            <consortium name="The Broad Institute Genome Sequencing Center for Infectious Disease"/>
            <person name="Wu L."/>
            <person name="Ma J."/>
        </authorList>
    </citation>
    <scope>NUCLEOTIDE SEQUENCE [LARGE SCALE GENOMIC DNA]</scope>
    <source>
        <strain evidence="3">JCM 4376</strain>
    </source>
</reference>
<comment type="caution">
    <text evidence="2">The sequence shown here is derived from an EMBL/GenBank/DDBJ whole genome shotgun (WGS) entry which is preliminary data.</text>
</comment>
<evidence type="ECO:0000313" key="3">
    <source>
        <dbReference type="Proteomes" id="UP000660675"/>
    </source>
</evidence>
<gene>
    <name evidence="2" type="ORF">GCM10015535_28080</name>
</gene>
<evidence type="ECO:0000256" key="1">
    <source>
        <dbReference type="SAM" id="MobiDB-lite"/>
    </source>
</evidence>
<evidence type="ECO:0008006" key="4">
    <source>
        <dbReference type="Google" id="ProtNLM"/>
    </source>
</evidence>
<proteinExistence type="predicted"/>
<dbReference type="RefSeq" id="WP_189544047.1">
    <property type="nucleotide sequence ID" value="NZ_BMTF01000007.1"/>
</dbReference>
<dbReference type="Proteomes" id="UP000660675">
    <property type="component" value="Unassembled WGS sequence"/>
</dbReference>
<dbReference type="EMBL" id="BMTF01000007">
    <property type="protein sequence ID" value="GGV83966.1"/>
    <property type="molecule type" value="Genomic_DNA"/>
</dbReference>
<organism evidence="2 3">
    <name type="scientific">Streptomyces gelaticus</name>
    <dbReference type="NCBI Taxonomy" id="285446"/>
    <lineage>
        <taxon>Bacteria</taxon>
        <taxon>Bacillati</taxon>
        <taxon>Actinomycetota</taxon>
        <taxon>Actinomycetes</taxon>
        <taxon>Kitasatosporales</taxon>
        <taxon>Streptomycetaceae</taxon>
        <taxon>Streptomyces</taxon>
    </lineage>
</organism>
<evidence type="ECO:0000313" key="2">
    <source>
        <dbReference type="EMBL" id="GGV83966.1"/>
    </source>
</evidence>
<protein>
    <recommendedName>
        <fullName evidence="4">Transposase</fullName>
    </recommendedName>
</protein>
<feature type="compositionally biased region" description="Polar residues" evidence="1">
    <location>
        <begin position="264"/>
        <end position="273"/>
    </location>
</feature>
<keyword evidence="3" id="KW-1185">Reference proteome</keyword>
<name>A0ABQ2W0K3_9ACTN</name>